<evidence type="ECO:0000313" key="3">
    <source>
        <dbReference type="EMBL" id="VYU48993.1"/>
    </source>
</evidence>
<dbReference type="EMBL" id="CACRTX010000016">
    <property type="protein sequence ID" value="VYU48993.1"/>
    <property type="molecule type" value="Genomic_DNA"/>
</dbReference>
<dbReference type="Gene3D" id="1.10.260.40">
    <property type="entry name" value="lambda repressor-like DNA-binding domains"/>
    <property type="match status" value="1"/>
</dbReference>
<dbReference type="RefSeq" id="WP_270276125.1">
    <property type="nucleotide sequence ID" value="NZ_CACRTX010000016.1"/>
</dbReference>
<protein>
    <submittedName>
        <fullName evidence="3">HTH-type transcriptional regulator ImmR</fullName>
    </submittedName>
</protein>
<name>A0A6N3FAY6_ENTCA</name>
<reference evidence="3" key="1">
    <citation type="submission" date="2019-11" db="EMBL/GenBank/DDBJ databases">
        <authorList>
            <person name="Feng L."/>
        </authorList>
    </citation>
    <scope>NUCLEOTIDE SEQUENCE</scope>
    <source>
        <strain evidence="3">ECasseliflavusLFYP2</strain>
    </source>
</reference>
<dbReference type="GO" id="GO:0003677">
    <property type="term" value="F:DNA binding"/>
    <property type="evidence" value="ECO:0007669"/>
    <property type="project" value="UniProtKB-KW"/>
</dbReference>
<dbReference type="SUPFAM" id="SSF47413">
    <property type="entry name" value="lambda repressor-like DNA-binding domains"/>
    <property type="match status" value="1"/>
</dbReference>
<accession>A0A6N3FAY6</accession>
<dbReference type="InterPro" id="IPR010982">
    <property type="entry name" value="Lambda_DNA-bd_dom_sf"/>
</dbReference>
<dbReference type="Pfam" id="PF01381">
    <property type="entry name" value="HTH_3"/>
    <property type="match status" value="1"/>
</dbReference>
<dbReference type="PANTHER" id="PTHR46558:SF11">
    <property type="entry name" value="HTH-TYPE TRANSCRIPTIONAL REGULATOR XRE"/>
    <property type="match status" value="1"/>
</dbReference>
<dbReference type="SMART" id="SM00530">
    <property type="entry name" value="HTH_XRE"/>
    <property type="match status" value="1"/>
</dbReference>
<dbReference type="PROSITE" id="PS50943">
    <property type="entry name" value="HTH_CROC1"/>
    <property type="match status" value="1"/>
</dbReference>
<dbReference type="InterPro" id="IPR001387">
    <property type="entry name" value="Cro/C1-type_HTH"/>
</dbReference>
<gene>
    <name evidence="3" type="primary">immR_1</name>
    <name evidence="3" type="ORF">ECLFYP2_00301</name>
</gene>
<dbReference type="PANTHER" id="PTHR46558">
    <property type="entry name" value="TRACRIPTIONAL REGULATORY PROTEIN-RELATED-RELATED"/>
    <property type="match status" value="1"/>
</dbReference>
<keyword evidence="1" id="KW-0238">DNA-binding</keyword>
<evidence type="ECO:0000259" key="2">
    <source>
        <dbReference type="PROSITE" id="PS50943"/>
    </source>
</evidence>
<dbReference type="CDD" id="cd00093">
    <property type="entry name" value="HTH_XRE"/>
    <property type="match status" value="1"/>
</dbReference>
<evidence type="ECO:0000256" key="1">
    <source>
        <dbReference type="ARBA" id="ARBA00023125"/>
    </source>
</evidence>
<feature type="domain" description="HTH cro/C1-type" evidence="2">
    <location>
        <begin position="7"/>
        <end position="61"/>
    </location>
</feature>
<sequence>MTIGEALKNHRVTQQMSQEEVATKILVTRTSISNWETGKTVPDSLNLLKLSTLYGCSVDELLKKERAGMKKNFRTMTYGAGLKDGTMRLKIETDASKFFPRGVEVKASVDLETGEVTFFVEQEDLEKLKAATDEK</sequence>
<proteinExistence type="predicted"/>
<organism evidence="3">
    <name type="scientific">Enterococcus casseliflavus</name>
    <name type="common">Enterococcus flavescens</name>
    <dbReference type="NCBI Taxonomy" id="37734"/>
    <lineage>
        <taxon>Bacteria</taxon>
        <taxon>Bacillati</taxon>
        <taxon>Bacillota</taxon>
        <taxon>Bacilli</taxon>
        <taxon>Lactobacillales</taxon>
        <taxon>Enterococcaceae</taxon>
        <taxon>Enterococcus</taxon>
    </lineage>
</organism>
<dbReference type="AlphaFoldDB" id="A0A6N3FAY6"/>